<sequence>MTMDLCLPWRISLSALLDTQGAPPEGLFISEKQKGPRKLILGPWNDIALSWAVISMAEPTRLELAASGVTGRRYNQLNYGSAIYQFGGKNIHTTCRMRGSASYGRMTMDSPWKSAPAWWVALDPKPPLKVWGVKWA</sequence>
<keyword evidence="2" id="KW-1185">Reference proteome</keyword>
<gene>
    <name evidence="1" type="ORF">DFE_1439</name>
</gene>
<evidence type="ECO:0000313" key="1">
    <source>
        <dbReference type="EMBL" id="BBD08165.1"/>
    </source>
</evidence>
<dbReference type="Proteomes" id="UP000269883">
    <property type="component" value="Chromosome"/>
</dbReference>
<organism evidence="1 2">
    <name type="scientific">Desulfovibrio ferrophilus</name>
    <dbReference type="NCBI Taxonomy" id="241368"/>
    <lineage>
        <taxon>Bacteria</taxon>
        <taxon>Pseudomonadati</taxon>
        <taxon>Thermodesulfobacteriota</taxon>
        <taxon>Desulfovibrionia</taxon>
        <taxon>Desulfovibrionales</taxon>
        <taxon>Desulfovibrionaceae</taxon>
        <taxon>Desulfovibrio</taxon>
    </lineage>
</organism>
<proteinExistence type="predicted"/>
<dbReference type="EMBL" id="AP017378">
    <property type="protein sequence ID" value="BBD08165.1"/>
    <property type="molecule type" value="Genomic_DNA"/>
</dbReference>
<dbReference type="AlphaFoldDB" id="A0A2Z6AYC1"/>
<dbReference type="KEGG" id="dfl:DFE_1439"/>
<reference evidence="1 2" key="1">
    <citation type="journal article" date="2018" name="Sci. Adv.">
        <title>Multi-heme cytochromes provide a pathway for survival in energy-limited environments.</title>
        <authorList>
            <person name="Deng X."/>
            <person name="Dohmae N."/>
            <person name="Nealson K.H."/>
            <person name="Hashimoto K."/>
            <person name="Okamoto A."/>
        </authorList>
    </citation>
    <scope>NUCLEOTIDE SEQUENCE [LARGE SCALE GENOMIC DNA]</scope>
    <source>
        <strain evidence="1 2">IS5</strain>
    </source>
</reference>
<accession>A0A2Z6AYC1</accession>
<name>A0A2Z6AYC1_9BACT</name>
<protein>
    <submittedName>
        <fullName evidence="1">Uncharacterized protein</fullName>
    </submittedName>
</protein>
<evidence type="ECO:0000313" key="2">
    <source>
        <dbReference type="Proteomes" id="UP000269883"/>
    </source>
</evidence>